<dbReference type="Pfam" id="PF00589">
    <property type="entry name" value="Phage_integrase"/>
    <property type="match status" value="1"/>
</dbReference>
<dbReference type="AlphaFoldDB" id="A0A561PND6"/>
<dbReference type="InterPro" id="IPR025269">
    <property type="entry name" value="SAM-like_dom"/>
</dbReference>
<dbReference type="OrthoDB" id="892893at2"/>
<dbReference type="InterPro" id="IPR013762">
    <property type="entry name" value="Integrase-like_cat_sf"/>
</dbReference>
<dbReference type="SUPFAM" id="SSF56349">
    <property type="entry name" value="DNA breaking-rejoining enzymes"/>
    <property type="match status" value="1"/>
</dbReference>
<dbReference type="EMBL" id="VIWO01000005">
    <property type="protein sequence ID" value="TWF39624.1"/>
    <property type="molecule type" value="Genomic_DNA"/>
</dbReference>
<dbReference type="GO" id="GO:0015074">
    <property type="term" value="P:DNA integration"/>
    <property type="evidence" value="ECO:0007669"/>
    <property type="project" value="InterPro"/>
</dbReference>
<organism evidence="5 6">
    <name type="scientific">Chitinophaga polysaccharea</name>
    <dbReference type="NCBI Taxonomy" id="1293035"/>
    <lineage>
        <taxon>Bacteria</taxon>
        <taxon>Pseudomonadati</taxon>
        <taxon>Bacteroidota</taxon>
        <taxon>Chitinophagia</taxon>
        <taxon>Chitinophagales</taxon>
        <taxon>Chitinophagaceae</taxon>
        <taxon>Chitinophaga</taxon>
    </lineage>
</organism>
<dbReference type="PANTHER" id="PTHR30349">
    <property type="entry name" value="PHAGE INTEGRASE-RELATED"/>
    <property type="match status" value="1"/>
</dbReference>
<dbReference type="InterPro" id="IPR002104">
    <property type="entry name" value="Integrase_catalytic"/>
</dbReference>
<dbReference type="InterPro" id="IPR035386">
    <property type="entry name" value="Arm-DNA-bind_5"/>
</dbReference>
<keyword evidence="2" id="KW-0238">DNA-binding</keyword>
<evidence type="ECO:0000256" key="2">
    <source>
        <dbReference type="ARBA" id="ARBA00023125"/>
    </source>
</evidence>
<dbReference type="Pfam" id="PF13102">
    <property type="entry name" value="Phage_int_SAM_5"/>
    <property type="match status" value="1"/>
</dbReference>
<evidence type="ECO:0000256" key="3">
    <source>
        <dbReference type="ARBA" id="ARBA00023172"/>
    </source>
</evidence>
<keyword evidence="6" id="KW-1185">Reference proteome</keyword>
<comment type="similarity">
    <text evidence="1">Belongs to the 'phage' integrase family.</text>
</comment>
<dbReference type="GO" id="GO:0003677">
    <property type="term" value="F:DNA binding"/>
    <property type="evidence" value="ECO:0007669"/>
    <property type="project" value="UniProtKB-KW"/>
</dbReference>
<dbReference type="RefSeq" id="WP_145670818.1">
    <property type="nucleotide sequence ID" value="NZ_VIWO01000005.1"/>
</dbReference>
<evidence type="ECO:0000313" key="6">
    <source>
        <dbReference type="Proteomes" id="UP000320811"/>
    </source>
</evidence>
<dbReference type="Gene3D" id="1.10.150.130">
    <property type="match status" value="1"/>
</dbReference>
<comment type="caution">
    <text evidence="5">The sequence shown here is derived from an EMBL/GenBank/DDBJ whole genome shotgun (WGS) entry which is preliminary data.</text>
</comment>
<reference evidence="5 6" key="1">
    <citation type="submission" date="2019-06" db="EMBL/GenBank/DDBJ databases">
        <title>Sorghum-associated microbial communities from plants grown in Nebraska, USA.</title>
        <authorList>
            <person name="Schachtman D."/>
        </authorList>
    </citation>
    <scope>NUCLEOTIDE SEQUENCE [LARGE SCALE GENOMIC DNA]</scope>
    <source>
        <strain evidence="5 6">1209</strain>
    </source>
</reference>
<accession>A0A561PND6</accession>
<evidence type="ECO:0000259" key="4">
    <source>
        <dbReference type="PROSITE" id="PS51898"/>
    </source>
</evidence>
<dbReference type="Gene3D" id="1.10.443.10">
    <property type="entry name" value="Intergrase catalytic core"/>
    <property type="match status" value="1"/>
</dbReference>
<evidence type="ECO:0000313" key="5">
    <source>
        <dbReference type="EMBL" id="TWF39624.1"/>
    </source>
</evidence>
<feature type="domain" description="Tyr recombinase" evidence="4">
    <location>
        <begin position="223"/>
        <end position="400"/>
    </location>
</feature>
<gene>
    <name evidence="5" type="ORF">FHW36_10561</name>
</gene>
<dbReference type="InterPro" id="IPR050090">
    <property type="entry name" value="Tyrosine_recombinase_XerCD"/>
</dbReference>
<dbReference type="PANTHER" id="PTHR30349:SF64">
    <property type="entry name" value="PROPHAGE INTEGRASE INTD-RELATED"/>
    <property type="match status" value="1"/>
</dbReference>
<dbReference type="GO" id="GO:0006310">
    <property type="term" value="P:DNA recombination"/>
    <property type="evidence" value="ECO:0007669"/>
    <property type="project" value="UniProtKB-KW"/>
</dbReference>
<keyword evidence="3" id="KW-0233">DNA recombination</keyword>
<evidence type="ECO:0000256" key="1">
    <source>
        <dbReference type="ARBA" id="ARBA00008857"/>
    </source>
</evidence>
<dbReference type="CDD" id="cd01185">
    <property type="entry name" value="INTN1_C_like"/>
    <property type="match status" value="1"/>
</dbReference>
<sequence length="420" mass="48209">MKVSQDLSILYYLRYDNNNTNGKATICVRITVTGFPKDSFSIGYQVDPSRFDKRAGVVMGRSTEVIEINNQLLHVKGELLRHYNLLKKQGSTVTPTMIKNAYLGVHQEKQTLLQVVDFHNGKFKEKVDKGKRENSTYKKWLTTKDKITVFLSGVLKMKDIPLERIEFSFAEDFFDYLTLTEGIQDNTAMKYLKNTKQLLKLAVQRKWLQCNPLQDYVCSYINPERDILTVAELSALYHKEFSIPRLQEAKDAYVFMTLTGYAYKDALLLTPDSIAKYFDGEDWIVKNREKTWCRENVPLLPLAKEILRKYREHPHCVANNVLLPIKSNQRFNGYLKEIADLCGIDKNLTTHTARHTFATTVTLANGVPLETVSAMLGHKSIRTTQIYAKIVASKVSEDMQVLKQRFNLKLPESMLSKAVA</sequence>
<dbReference type="InterPro" id="IPR011010">
    <property type="entry name" value="DNA_brk_join_enz"/>
</dbReference>
<proteinExistence type="inferred from homology"/>
<dbReference type="PROSITE" id="PS51898">
    <property type="entry name" value="TYR_RECOMBINASE"/>
    <property type="match status" value="1"/>
</dbReference>
<protein>
    <submittedName>
        <fullName evidence="5">Site-specific recombinase XerD</fullName>
    </submittedName>
</protein>
<name>A0A561PND6_9BACT</name>
<dbReference type="Proteomes" id="UP000320811">
    <property type="component" value="Unassembled WGS sequence"/>
</dbReference>
<dbReference type="InterPro" id="IPR010998">
    <property type="entry name" value="Integrase_recombinase_N"/>
</dbReference>
<dbReference type="Pfam" id="PF17293">
    <property type="entry name" value="Arm-DNA-bind_5"/>
    <property type="match status" value="1"/>
</dbReference>